<feature type="coiled-coil region" evidence="10">
    <location>
        <begin position="772"/>
        <end position="799"/>
    </location>
</feature>
<feature type="domain" description="RRM" evidence="12">
    <location>
        <begin position="944"/>
        <end position="1021"/>
    </location>
</feature>
<evidence type="ECO:0000256" key="11">
    <source>
        <dbReference type="SAM" id="MobiDB-lite"/>
    </source>
</evidence>
<dbReference type="InterPro" id="IPR000504">
    <property type="entry name" value="RRM_dom"/>
</dbReference>
<evidence type="ECO:0000313" key="13">
    <source>
        <dbReference type="EMBL" id="KAB8576176.1"/>
    </source>
</evidence>
<protein>
    <recommendedName>
        <fullName evidence="8">U4/U6 snRNA-associated-splicing factor PRP24</fullName>
    </recommendedName>
</protein>
<keyword evidence="2" id="KW-0507">mRNA processing</keyword>
<dbReference type="GO" id="GO:0097525">
    <property type="term" value="C:spliceosomal snRNP complex"/>
    <property type="evidence" value="ECO:0007669"/>
    <property type="project" value="UniProtKB-ARBA"/>
</dbReference>
<dbReference type="SMART" id="SM00360">
    <property type="entry name" value="RRM"/>
    <property type="match status" value="4"/>
</dbReference>
<feature type="domain" description="RRM" evidence="12">
    <location>
        <begin position="870"/>
        <end position="943"/>
    </location>
</feature>
<dbReference type="FunFam" id="3.30.70.330:FF:000588">
    <property type="entry name" value="Pre-mRNA splicing factor (Prp24), putative"/>
    <property type="match status" value="1"/>
</dbReference>
<dbReference type="Pfam" id="PF16842">
    <property type="entry name" value="RRM_occluded"/>
    <property type="match status" value="1"/>
</dbReference>
<feature type="compositionally biased region" description="Low complexity" evidence="11">
    <location>
        <begin position="73"/>
        <end position="82"/>
    </location>
</feature>
<dbReference type="GO" id="GO:0008380">
    <property type="term" value="P:RNA splicing"/>
    <property type="evidence" value="ECO:0007669"/>
    <property type="project" value="UniProtKB-KW"/>
</dbReference>
<feature type="compositionally biased region" description="Polar residues" evidence="11">
    <location>
        <begin position="88"/>
        <end position="105"/>
    </location>
</feature>
<evidence type="ECO:0000256" key="7">
    <source>
        <dbReference type="ARBA" id="ARBA00093374"/>
    </source>
</evidence>
<keyword evidence="14" id="KW-1185">Reference proteome</keyword>
<reference evidence="13 14" key="1">
    <citation type="submission" date="2019-06" db="EMBL/GenBank/DDBJ databases">
        <title>A chromosomal-level reference genome of Carpinus fangiana (Coryloideae, Betulaceae).</title>
        <authorList>
            <person name="Yang X."/>
            <person name="Wang Z."/>
            <person name="Zhang L."/>
            <person name="Hao G."/>
            <person name="Liu J."/>
            <person name="Yang Y."/>
        </authorList>
    </citation>
    <scope>NUCLEOTIDE SEQUENCE [LARGE SCALE GENOMIC DNA]</scope>
    <source>
        <strain evidence="13">Cfa_2016G</strain>
        <tissue evidence="13">Leaf</tissue>
    </source>
</reference>
<feature type="compositionally biased region" description="Polar residues" evidence="11">
    <location>
        <begin position="1112"/>
        <end position="1124"/>
    </location>
</feature>
<accession>A0A5N6L4D7</accession>
<dbReference type="CDD" id="cd12299">
    <property type="entry name" value="RRM4_Prp24"/>
    <property type="match status" value="1"/>
</dbReference>
<dbReference type="SUPFAM" id="SSF48452">
    <property type="entry name" value="TPR-like"/>
    <property type="match status" value="1"/>
</dbReference>
<dbReference type="InterPro" id="IPR031766">
    <property type="entry name" value="RRM_occluded"/>
</dbReference>
<evidence type="ECO:0000256" key="4">
    <source>
        <dbReference type="ARBA" id="ARBA00022884"/>
    </source>
</evidence>
<dbReference type="InterPro" id="IPR011990">
    <property type="entry name" value="TPR-like_helical_dom_sf"/>
</dbReference>
<comment type="function">
    <text evidence="7">Functions as a recycling factor of the spliceosome, a machinery that forms on each precursor-messenger RNA (pre-mRNA) and catalyzes the removal of introns. Chaperones the re-annealing of U4 and U6 snRNAs (small nuclear RNAs) released from previous rounds of splicing, an initial step in reforming the U4/U6-U5 tri-snRNP (small nuclear ribonucleoprotein) that can reassemble into another spliceosome complex; this step involves binding U6 and facilitating the unwinding of the U6 internal stem loop, followed by base-pairing of U6 to U4.</text>
</comment>
<evidence type="ECO:0000256" key="2">
    <source>
        <dbReference type="ARBA" id="ARBA00022664"/>
    </source>
</evidence>
<keyword evidence="5" id="KW-0508">mRNA splicing</keyword>
<evidence type="ECO:0000313" key="14">
    <source>
        <dbReference type="Proteomes" id="UP000327013"/>
    </source>
</evidence>
<feature type="compositionally biased region" description="Polar residues" evidence="11">
    <location>
        <begin position="53"/>
        <end position="66"/>
    </location>
</feature>
<dbReference type="InterPro" id="IPR012677">
    <property type="entry name" value="Nucleotide-bd_a/b_plait_sf"/>
</dbReference>
<feature type="compositionally biased region" description="Low complexity" evidence="11">
    <location>
        <begin position="20"/>
        <end position="43"/>
    </location>
</feature>
<feature type="region of interest" description="Disordered" evidence="11">
    <location>
        <begin position="138"/>
        <end position="190"/>
    </location>
</feature>
<dbReference type="EMBL" id="VIBQ01000066">
    <property type="protein sequence ID" value="KAB8576176.1"/>
    <property type="molecule type" value="Genomic_DNA"/>
</dbReference>
<dbReference type="GO" id="GO:0003723">
    <property type="term" value="F:RNA binding"/>
    <property type="evidence" value="ECO:0007669"/>
    <property type="project" value="UniProtKB-UniRule"/>
</dbReference>
<dbReference type="PANTHER" id="PTHR10352">
    <property type="entry name" value="EUKARYOTIC TRANSLATION INITIATION FACTOR 3 SUBUNIT G"/>
    <property type="match status" value="1"/>
</dbReference>
<dbReference type="OrthoDB" id="360390at2759"/>
<dbReference type="Gene3D" id="3.30.70.330">
    <property type="match status" value="4"/>
</dbReference>
<feature type="region of interest" description="Disordered" evidence="11">
    <location>
        <begin position="1"/>
        <end position="115"/>
    </location>
</feature>
<gene>
    <name evidence="13" type="ORF">FH972_025704</name>
</gene>
<dbReference type="PROSITE" id="PS50102">
    <property type="entry name" value="RRM"/>
    <property type="match status" value="4"/>
</dbReference>
<dbReference type="CDD" id="cd12296">
    <property type="entry name" value="RRM1_Prp24"/>
    <property type="match status" value="1"/>
</dbReference>
<feature type="domain" description="RRM" evidence="12">
    <location>
        <begin position="1152"/>
        <end position="1225"/>
    </location>
</feature>
<feature type="region of interest" description="Disordered" evidence="11">
    <location>
        <begin position="1243"/>
        <end position="1321"/>
    </location>
</feature>
<dbReference type="SUPFAM" id="SSF54928">
    <property type="entry name" value="RNA-binding domain, RBD"/>
    <property type="match status" value="3"/>
</dbReference>
<evidence type="ECO:0000256" key="5">
    <source>
        <dbReference type="ARBA" id="ARBA00023187"/>
    </source>
</evidence>
<name>A0A5N6L4D7_9ROSI</name>
<evidence type="ECO:0000256" key="8">
    <source>
        <dbReference type="ARBA" id="ARBA00093627"/>
    </source>
</evidence>
<evidence type="ECO:0000259" key="12">
    <source>
        <dbReference type="PROSITE" id="PS50102"/>
    </source>
</evidence>
<dbReference type="Gene3D" id="1.25.40.10">
    <property type="entry name" value="Tetratricopeptide repeat domain"/>
    <property type="match status" value="2"/>
</dbReference>
<dbReference type="Proteomes" id="UP000327013">
    <property type="component" value="Unassembled WGS sequence"/>
</dbReference>
<dbReference type="InterPro" id="IPR034397">
    <property type="entry name" value="Prp24_RRM1"/>
</dbReference>
<evidence type="ECO:0000256" key="10">
    <source>
        <dbReference type="SAM" id="Coils"/>
    </source>
</evidence>
<feature type="compositionally biased region" description="Basic and acidic residues" evidence="11">
    <location>
        <begin position="1299"/>
        <end position="1315"/>
    </location>
</feature>
<comment type="caution">
    <text evidence="13">The sequence shown here is derived from an EMBL/GenBank/DDBJ whole genome shotgun (WGS) entry which is preliminary data.</text>
</comment>
<dbReference type="InterPro" id="IPR035979">
    <property type="entry name" value="RBD_domain_sf"/>
</dbReference>
<dbReference type="GO" id="GO:0006397">
    <property type="term" value="P:mRNA processing"/>
    <property type="evidence" value="ECO:0007669"/>
    <property type="project" value="UniProtKB-KW"/>
</dbReference>
<feature type="compositionally biased region" description="Polar residues" evidence="11">
    <location>
        <begin position="138"/>
        <end position="181"/>
    </location>
</feature>
<comment type="subcellular location">
    <subcellularLocation>
        <location evidence="1">Nucleus</location>
    </subcellularLocation>
</comment>
<keyword evidence="6" id="KW-0539">Nucleus</keyword>
<keyword evidence="3" id="KW-0677">Repeat</keyword>
<keyword evidence="4 9" id="KW-0694">RNA-binding</keyword>
<organism evidence="13 14">
    <name type="scientific">Carpinus fangiana</name>
    <dbReference type="NCBI Taxonomy" id="176857"/>
    <lineage>
        <taxon>Eukaryota</taxon>
        <taxon>Viridiplantae</taxon>
        <taxon>Streptophyta</taxon>
        <taxon>Embryophyta</taxon>
        <taxon>Tracheophyta</taxon>
        <taxon>Spermatophyta</taxon>
        <taxon>Magnoliopsida</taxon>
        <taxon>eudicotyledons</taxon>
        <taxon>Gunneridae</taxon>
        <taxon>Pentapetalae</taxon>
        <taxon>rosids</taxon>
        <taxon>fabids</taxon>
        <taxon>Fagales</taxon>
        <taxon>Betulaceae</taxon>
        <taxon>Carpinus</taxon>
    </lineage>
</organism>
<evidence type="ECO:0000256" key="9">
    <source>
        <dbReference type="PROSITE-ProRule" id="PRU00176"/>
    </source>
</evidence>
<evidence type="ECO:0000256" key="6">
    <source>
        <dbReference type="ARBA" id="ARBA00023242"/>
    </source>
</evidence>
<proteinExistence type="predicted"/>
<feature type="region of interest" description="Disordered" evidence="11">
    <location>
        <begin position="1112"/>
        <end position="1146"/>
    </location>
</feature>
<evidence type="ECO:0000256" key="3">
    <source>
        <dbReference type="ARBA" id="ARBA00022737"/>
    </source>
</evidence>
<evidence type="ECO:0000256" key="1">
    <source>
        <dbReference type="ARBA" id="ARBA00004123"/>
    </source>
</evidence>
<keyword evidence="10" id="KW-0175">Coiled coil</keyword>
<feature type="domain" description="RRM" evidence="12">
    <location>
        <begin position="1035"/>
        <end position="1111"/>
    </location>
</feature>
<feature type="region of interest" description="Disordered" evidence="11">
    <location>
        <begin position="825"/>
        <end position="868"/>
    </location>
</feature>
<dbReference type="Pfam" id="PF00076">
    <property type="entry name" value="RRM_1"/>
    <property type="match status" value="3"/>
</dbReference>
<dbReference type="FunFam" id="3.30.70.330:FF:000365">
    <property type="entry name" value="U4/U6 snRNA-associated-splicing factor PRP24"/>
    <property type="match status" value="1"/>
</dbReference>
<sequence length="1321" mass="147195">MDIKSLLSAQDAPESNLNGAASSSSQSQSPTTPASASTSASPTLRPKTRKRQQSLVHQAVTSSTAQHMHDLSNHSAPTSTAPSPHPLSRNSYSASAVDSRTQYVSAPQPPLVQRHSSASMDTLADLATMQHYQNTVRQNSISSRNPDLVSPQRSPSFSVTRMHSDSTTPTGPSALRQNASADSPMPEGPVAVVPQRTFAAPSLSKAELQAVSDLTKQLAENSFNYTSHTQLISLLHQGLISHTFPSPGASEDSTTYPLLEDLRQAREAMDSRFACGEEIWLTWLHDEILLARSTEDRIAVMELCQRAIQEEVGSAPLWRLYGDWMFFLHKTACDLLSDYQSSSLENHQVIGDTLQTQAWSDDDKVVAREVFGWDDMLNVWQQGVVATSWHIPDSNLVWDPYMEILLSELRARPSPEKINHIRQLFWERLRQPHLTWDDTFQTFSQFISTFDNASYEETMVTTKERCQKYLKAMDDRRDTESKLLRAITAADREAEWTIMSEYLEREFAHHRQKNSPHFSLDMLVSLCQRCTLRFPTDADFWEDYMDLLGERPNNNVNILPVAYRATRHVPWAGNLWSKRIYCLEAANKSFEEMEGIKHMATSTGLLEEVGSMDELIKVYSTWCGYLRRRAFSPNAGEDERDIAEVAIRSAIENVKEVGLKRYGKDFKGDPHFRIERIYFKFLAQTGAHEDARRFWAELTITHGDHYEFWERYYLWEMVMWAKEAAKTQTNSLTEPPVHATAVLLKGMRRSHLDWPEKMVEQYQHHCTQHETVEKVQEAQAEARRRMKDITKRRAALAAQAAPVRQVAVDQPVTGVEQVYVENSQVNTGKRKRSDAHAQSAGLSKRVKSTDADESSQQDGPSEPTRDREHTTIVVKHLPQEVEEVKVRQFFRDCGKILSITIVSAGSTSTATIEFETKDDVLAAQTKGAKLFDGQSIEVQLGTGSTLFVANYPAKADEKYIRDLFGPFGEIVSVRFPSLKYAAHRRFCYVQFTSGQEAQAATQLDGNAVGPGLPLTAKISDPSKKQVRSGAKEESREIFVGSLDYATTEADLRGLFDKFGTVEEVRIPRNMDGSGKGFGFVAFATKEEAEAATDMNLKPFKRRALNVNLSNQKGKTAKTHSTTIIRPSATPDPENLPNADGDHASSGKDYRERSIALLNVPDTINDARIRALCEAYGALKKIQLRPDHQGAIVEFEKKADAGKASMALDGHEIIPGRFIQVGEVSQLFRRRSEINSTTAVAAATKPKGAGAMLSSAPVSRPNQGSARRGARGGLGFKRGGPTLPSKDAPTTAKADGASETGEKQADVGGKSQDDFRAMLNKQ</sequence>